<evidence type="ECO:0000259" key="2">
    <source>
        <dbReference type="Pfam" id="PF02897"/>
    </source>
</evidence>
<dbReference type="Pfam" id="PF02897">
    <property type="entry name" value="Peptidase_S9_N"/>
    <property type="match status" value="1"/>
</dbReference>
<protein>
    <recommendedName>
        <fullName evidence="2">Peptidase S9A N-terminal domain-containing protein</fullName>
    </recommendedName>
</protein>
<evidence type="ECO:0000256" key="1">
    <source>
        <dbReference type="ARBA" id="ARBA00005228"/>
    </source>
</evidence>
<sequence>MSLDYPILEEEKTILTKHNHNREDNYYWIQEKNKRRKVIKHLKKENEFSNNLMKGTKTLQKQLFNEFKSRTKEDYTSIPSYYKGFFYYSNIKKGEDYKKYYRKKTLKSKPELFLDCMKLSKNKEFFELGHYEISHDNKSLLYCVDTDGNEKYELYLKNIETGKIQRELKKEIEADFVWKNLNEFYYVTADDSKRPSSIWKHTIGTDEKNDVLIYEESDVLYTVDLNETNDEKYILISIVSTTTSEYYYIDDDDKIKLIQKRVKNHMYSVEHNDGYFYMLTNKDKSTNFKITKTKVNQTKKSKWVDFIPYN</sequence>
<dbReference type="Gene3D" id="3.40.50.1820">
    <property type="entry name" value="alpha/beta hydrolase"/>
    <property type="match status" value="1"/>
</dbReference>
<dbReference type="GO" id="GO:0004252">
    <property type="term" value="F:serine-type endopeptidase activity"/>
    <property type="evidence" value="ECO:0007669"/>
    <property type="project" value="InterPro"/>
</dbReference>
<organism evidence="3">
    <name type="scientific">marine metagenome</name>
    <dbReference type="NCBI Taxonomy" id="408172"/>
    <lineage>
        <taxon>unclassified sequences</taxon>
        <taxon>metagenomes</taxon>
        <taxon>ecological metagenomes</taxon>
    </lineage>
</organism>
<proteinExistence type="inferred from homology"/>
<dbReference type="PANTHER" id="PTHR11757:SF19">
    <property type="entry name" value="PROLYL ENDOPEPTIDASE-LIKE"/>
    <property type="match status" value="1"/>
</dbReference>
<feature type="domain" description="Peptidase S9A N-terminal" evidence="2">
    <location>
        <begin position="9"/>
        <end position="309"/>
    </location>
</feature>
<dbReference type="InterPro" id="IPR051543">
    <property type="entry name" value="Serine_Peptidase_S9A"/>
</dbReference>
<comment type="similarity">
    <text evidence="1">Belongs to the peptidase S9A family.</text>
</comment>
<reference evidence="3" key="1">
    <citation type="submission" date="2018-05" db="EMBL/GenBank/DDBJ databases">
        <authorList>
            <person name="Lanie J.A."/>
            <person name="Ng W.-L."/>
            <person name="Kazmierczak K.M."/>
            <person name="Andrzejewski T.M."/>
            <person name="Davidsen T.M."/>
            <person name="Wayne K.J."/>
            <person name="Tettelin H."/>
            <person name="Glass J.I."/>
            <person name="Rusch D."/>
            <person name="Podicherti R."/>
            <person name="Tsui H.-C.T."/>
            <person name="Winkler M.E."/>
        </authorList>
    </citation>
    <scope>NUCLEOTIDE SEQUENCE</scope>
</reference>
<dbReference type="PANTHER" id="PTHR11757">
    <property type="entry name" value="PROTEASE FAMILY S9A OLIGOPEPTIDASE"/>
    <property type="match status" value="1"/>
</dbReference>
<evidence type="ECO:0000313" key="3">
    <source>
        <dbReference type="EMBL" id="SVA43812.1"/>
    </source>
</evidence>
<name>A0A381VU74_9ZZZZ</name>
<dbReference type="AlphaFoldDB" id="A0A381VU74"/>
<dbReference type="InterPro" id="IPR029058">
    <property type="entry name" value="AB_hydrolase_fold"/>
</dbReference>
<feature type="non-terminal residue" evidence="3">
    <location>
        <position position="310"/>
    </location>
</feature>
<dbReference type="Gene3D" id="2.130.10.120">
    <property type="entry name" value="Prolyl oligopeptidase, N-terminal domain"/>
    <property type="match status" value="1"/>
</dbReference>
<dbReference type="EMBL" id="UINC01009788">
    <property type="protein sequence ID" value="SVA43812.1"/>
    <property type="molecule type" value="Genomic_DNA"/>
</dbReference>
<accession>A0A381VU74</accession>
<dbReference type="InterPro" id="IPR023302">
    <property type="entry name" value="Pept_S9A_N"/>
</dbReference>
<gene>
    <name evidence="3" type="ORF">METZ01_LOCUS96666</name>
</gene>
<feature type="non-terminal residue" evidence="3">
    <location>
        <position position="1"/>
    </location>
</feature>
<dbReference type="SUPFAM" id="SSF50993">
    <property type="entry name" value="Peptidase/esterase 'gauge' domain"/>
    <property type="match status" value="1"/>
</dbReference>